<accession>A0A314YV76</accession>
<comment type="caution">
    <text evidence="3">The sequence shown here is derived from an EMBL/GenBank/DDBJ whole genome shotgun (WGS) entry which is preliminary data.</text>
</comment>
<dbReference type="InterPro" id="IPR011990">
    <property type="entry name" value="TPR-like_helical_dom_sf"/>
</dbReference>
<proteinExistence type="predicted"/>
<dbReference type="Proteomes" id="UP000250321">
    <property type="component" value="Unassembled WGS sequence"/>
</dbReference>
<evidence type="ECO:0000256" key="2">
    <source>
        <dbReference type="PROSITE-ProRule" id="PRU00708"/>
    </source>
</evidence>
<organism evidence="3 4">
    <name type="scientific">Prunus yedoensis var. nudiflora</name>
    <dbReference type="NCBI Taxonomy" id="2094558"/>
    <lineage>
        <taxon>Eukaryota</taxon>
        <taxon>Viridiplantae</taxon>
        <taxon>Streptophyta</taxon>
        <taxon>Embryophyta</taxon>
        <taxon>Tracheophyta</taxon>
        <taxon>Spermatophyta</taxon>
        <taxon>Magnoliopsida</taxon>
        <taxon>eudicotyledons</taxon>
        <taxon>Gunneridae</taxon>
        <taxon>Pentapetalae</taxon>
        <taxon>rosids</taxon>
        <taxon>fabids</taxon>
        <taxon>Rosales</taxon>
        <taxon>Rosaceae</taxon>
        <taxon>Amygdaloideae</taxon>
        <taxon>Amygdaleae</taxon>
        <taxon>Prunus</taxon>
    </lineage>
</organism>
<dbReference type="STRING" id="2094558.A0A314YV76"/>
<dbReference type="GO" id="GO:0003723">
    <property type="term" value="F:RNA binding"/>
    <property type="evidence" value="ECO:0007669"/>
    <property type="project" value="InterPro"/>
</dbReference>
<dbReference type="Gene3D" id="1.25.40.10">
    <property type="entry name" value="Tetratricopeptide repeat domain"/>
    <property type="match status" value="1"/>
</dbReference>
<dbReference type="Pfam" id="PF01535">
    <property type="entry name" value="PPR"/>
    <property type="match status" value="1"/>
</dbReference>
<dbReference type="OrthoDB" id="1141387at2759"/>
<feature type="repeat" description="PPR" evidence="2">
    <location>
        <begin position="5"/>
        <end position="40"/>
    </location>
</feature>
<keyword evidence="4" id="KW-1185">Reference proteome</keyword>
<dbReference type="InterPro" id="IPR046960">
    <property type="entry name" value="PPR_At4g14850-like_plant"/>
</dbReference>
<evidence type="ECO:0000313" key="3">
    <source>
        <dbReference type="EMBL" id="PQQ10410.1"/>
    </source>
</evidence>
<evidence type="ECO:0008006" key="5">
    <source>
        <dbReference type="Google" id="ProtNLM"/>
    </source>
</evidence>
<keyword evidence="1" id="KW-0677">Repeat</keyword>
<dbReference type="EMBL" id="PJQY01000512">
    <property type="protein sequence ID" value="PQQ10410.1"/>
    <property type="molecule type" value="Genomic_DNA"/>
</dbReference>
<dbReference type="GO" id="GO:0009451">
    <property type="term" value="P:RNA modification"/>
    <property type="evidence" value="ECO:0007669"/>
    <property type="project" value="InterPro"/>
</dbReference>
<evidence type="ECO:0000256" key="1">
    <source>
        <dbReference type="ARBA" id="ARBA00022737"/>
    </source>
</evidence>
<dbReference type="PANTHER" id="PTHR47926:SF374">
    <property type="entry name" value="PENTATRICOPEPTIDE REPEAT-CONTAINING PROTEIN"/>
    <property type="match status" value="1"/>
</dbReference>
<dbReference type="PROSITE" id="PS51375">
    <property type="entry name" value="PPR"/>
    <property type="match status" value="1"/>
</dbReference>
<reference evidence="3 4" key="1">
    <citation type="submission" date="2018-02" db="EMBL/GenBank/DDBJ databases">
        <title>Draft genome of wild Prunus yedoensis var. nudiflora.</title>
        <authorList>
            <person name="Baek S."/>
            <person name="Kim J.-H."/>
            <person name="Choi K."/>
            <person name="Kim G.-B."/>
            <person name="Cho A."/>
            <person name="Jang H."/>
            <person name="Shin C.-H."/>
            <person name="Yu H.-J."/>
            <person name="Mun J.-H."/>
        </authorList>
    </citation>
    <scope>NUCLEOTIDE SEQUENCE [LARGE SCALE GENOMIC DNA]</scope>
    <source>
        <strain evidence="4">cv. Jeju island</strain>
        <tissue evidence="3">Leaf</tissue>
    </source>
</reference>
<name>A0A314YV76_PRUYE</name>
<sequence>MANEDLVSRNAILSGYSQEGNHGLEAIFVFIEMVGEGMGLDHVSFTSAVSACGHEMNLELGKQIHGLTIKSGYGSHVSVWYAQNGLCQDALKTFLVATMESKPDNYTFGSVLSAIGDAQDISLKYGQ</sequence>
<evidence type="ECO:0000313" key="4">
    <source>
        <dbReference type="Proteomes" id="UP000250321"/>
    </source>
</evidence>
<gene>
    <name evidence="3" type="ORF">Pyn_00701</name>
</gene>
<dbReference type="AlphaFoldDB" id="A0A314YV76"/>
<dbReference type="PANTHER" id="PTHR47926">
    <property type="entry name" value="PENTATRICOPEPTIDE REPEAT-CONTAINING PROTEIN"/>
    <property type="match status" value="1"/>
</dbReference>
<dbReference type="InterPro" id="IPR002885">
    <property type="entry name" value="PPR_rpt"/>
</dbReference>
<protein>
    <recommendedName>
        <fullName evidence="5">Pentatricopeptide repeat-containing protein</fullName>
    </recommendedName>
</protein>